<accession>V4Q147</accession>
<comment type="caution">
    <text evidence="5">Lacks conserved residue(s) required for the propagation of feature annotation.</text>
</comment>
<protein>
    <recommendedName>
        <fullName evidence="5">Ribosomal RNA large subunit methyltransferase H</fullName>
        <ecNumber evidence="5">2.1.1.177</ecNumber>
    </recommendedName>
    <alternativeName>
        <fullName evidence="5">23S rRNA (pseudouridine1915-N3)-methyltransferase</fullName>
    </alternativeName>
    <alternativeName>
        <fullName evidence="5">23S rRNA m3Psi1915 methyltransferase</fullName>
    </alternativeName>
    <alternativeName>
        <fullName evidence="5">rRNA (pseudouridine-N3-)-methyltransferase RlmH</fullName>
    </alternativeName>
</protein>
<evidence type="ECO:0000313" key="6">
    <source>
        <dbReference type="EMBL" id="ESQ93419.1"/>
    </source>
</evidence>
<dbReference type="InterPro" id="IPR029026">
    <property type="entry name" value="tRNA_m1G_MTases_N"/>
</dbReference>
<dbReference type="Pfam" id="PF02590">
    <property type="entry name" value="SPOUT_MTase"/>
    <property type="match status" value="1"/>
</dbReference>
<reference evidence="6 7" key="1">
    <citation type="journal article" date="2014" name="Nature">
        <title>Sequential evolution of bacterial morphology by co-option of a developmental regulator.</title>
        <authorList>
            <person name="Jiang C."/>
            <person name="Brown P.J."/>
            <person name="Ducret A."/>
            <person name="Brun Y.V."/>
        </authorList>
    </citation>
    <scope>NUCLEOTIDE SEQUENCE [LARGE SCALE GENOMIC DNA]</scope>
    <source>
        <strain evidence="6 7">DSM 16100</strain>
    </source>
</reference>
<dbReference type="CDD" id="cd18081">
    <property type="entry name" value="RlmH-like"/>
    <property type="match status" value="1"/>
</dbReference>
<dbReference type="NCBIfam" id="NF000988">
    <property type="entry name" value="PRK00103.2-2"/>
    <property type="match status" value="1"/>
</dbReference>
<keyword evidence="2 5" id="KW-0808">Transferase</keyword>
<dbReference type="SUPFAM" id="SSF75217">
    <property type="entry name" value="alpha/beta knot"/>
    <property type="match status" value="1"/>
</dbReference>
<dbReference type="EC" id="2.1.1.177" evidence="5"/>
<sequence length="163" mass="17537">MRLTLCAVGKLGATVENTLVKDYLNRATLTGRGLGISPVDLLEVEAKKGAKAATSALLKAQEMEAIKSTLSDGGILITCDEHGEPLTSRQIATRLNTYKDRGERRVTFLIGGADGLDPALLKASAFSLAFGPQTWPHALVRVMLAEQMYRATTILAGLPYHRD</sequence>
<proteinExistence type="inferred from homology"/>
<comment type="catalytic activity">
    <reaction evidence="5">
        <text>pseudouridine(1915) in 23S rRNA + S-adenosyl-L-methionine = N(3)-methylpseudouridine(1915) in 23S rRNA + S-adenosyl-L-homocysteine + H(+)</text>
        <dbReference type="Rhea" id="RHEA:42752"/>
        <dbReference type="Rhea" id="RHEA-COMP:10221"/>
        <dbReference type="Rhea" id="RHEA-COMP:10222"/>
        <dbReference type="ChEBI" id="CHEBI:15378"/>
        <dbReference type="ChEBI" id="CHEBI:57856"/>
        <dbReference type="ChEBI" id="CHEBI:59789"/>
        <dbReference type="ChEBI" id="CHEBI:65314"/>
        <dbReference type="ChEBI" id="CHEBI:74486"/>
        <dbReference type="EC" id="2.1.1.177"/>
    </reaction>
</comment>
<dbReference type="PANTHER" id="PTHR33603">
    <property type="entry name" value="METHYLTRANSFERASE"/>
    <property type="match status" value="1"/>
</dbReference>
<comment type="function">
    <text evidence="5">Specifically methylates the pseudouridine at position 1915 (m3Psi1915) in 23S rRNA.</text>
</comment>
<evidence type="ECO:0000256" key="1">
    <source>
        <dbReference type="ARBA" id="ARBA00022603"/>
    </source>
</evidence>
<dbReference type="AlphaFoldDB" id="V4Q147"/>
<evidence type="ECO:0000256" key="3">
    <source>
        <dbReference type="ARBA" id="ARBA00022691"/>
    </source>
</evidence>
<dbReference type="GO" id="GO:0070038">
    <property type="term" value="F:rRNA (pseudouridine-N3-)-methyltransferase activity"/>
    <property type="evidence" value="ECO:0007669"/>
    <property type="project" value="UniProtKB-UniRule"/>
</dbReference>
<dbReference type="RefSeq" id="WP_018080512.1">
    <property type="nucleotide sequence ID" value="NZ_AQWM01000002.1"/>
</dbReference>
<gene>
    <name evidence="5" type="primary">rlmH</name>
    <name evidence="6" type="ORF">ABENE_05820</name>
</gene>
<organism evidence="6 7">
    <name type="scientific">Asticcacaulis benevestitus DSM 16100 = ATCC BAA-896</name>
    <dbReference type="NCBI Taxonomy" id="1121022"/>
    <lineage>
        <taxon>Bacteria</taxon>
        <taxon>Pseudomonadati</taxon>
        <taxon>Pseudomonadota</taxon>
        <taxon>Alphaproteobacteria</taxon>
        <taxon>Caulobacterales</taxon>
        <taxon>Caulobacteraceae</taxon>
        <taxon>Asticcacaulis</taxon>
    </lineage>
</organism>
<dbReference type="Proteomes" id="UP000017837">
    <property type="component" value="Unassembled WGS sequence"/>
</dbReference>
<dbReference type="EMBL" id="AWGB01000008">
    <property type="protein sequence ID" value="ESQ93419.1"/>
    <property type="molecule type" value="Genomic_DNA"/>
</dbReference>
<keyword evidence="3 5" id="KW-0949">S-adenosyl-L-methionine</keyword>
<evidence type="ECO:0000256" key="2">
    <source>
        <dbReference type="ARBA" id="ARBA00022679"/>
    </source>
</evidence>
<dbReference type="HAMAP" id="MF_00658">
    <property type="entry name" value="23SrRNA_methyltr_H"/>
    <property type="match status" value="1"/>
</dbReference>
<dbReference type="PATRIC" id="fig|1121022.4.peg.1158"/>
<dbReference type="InterPro" id="IPR003742">
    <property type="entry name" value="RlmH-like"/>
</dbReference>
<dbReference type="GO" id="GO:0005737">
    <property type="term" value="C:cytoplasm"/>
    <property type="evidence" value="ECO:0007669"/>
    <property type="project" value="UniProtKB-SubCell"/>
</dbReference>
<keyword evidence="5" id="KW-0963">Cytoplasm</keyword>
<keyword evidence="1 5" id="KW-0489">Methyltransferase</keyword>
<dbReference type="OrthoDB" id="9806643at2"/>
<feature type="binding site" evidence="5">
    <location>
        <position position="111"/>
    </location>
    <ligand>
        <name>S-adenosyl-L-methionine</name>
        <dbReference type="ChEBI" id="CHEBI:59789"/>
    </ligand>
</feature>
<dbReference type="NCBIfam" id="NF000989">
    <property type="entry name" value="PRK00103.2-3"/>
    <property type="match status" value="1"/>
</dbReference>
<keyword evidence="7" id="KW-1185">Reference proteome</keyword>
<dbReference type="STRING" id="1121022.GCA_000376105_00845"/>
<comment type="subcellular location">
    <subcellularLocation>
        <location evidence="5">Cytoplasm</location>
    </subcellularLocation>
</comment>
<comment type="caution">
    <text evidence="6">The sequence shown here is derived from an EMBL/GenBank/DDBJ whole genome shotgun (WGS) entry which is preliminary data.</text>
</comment>
<keyword evidence="5" id="KW-0698">rRNA processing</keyword>
<evidence type="ECO:0000313" key="7">
    <source>
        <dbReference type="Proteomes" id="UP000017837"/>
    </source>
</evidence>
<evidence type="ECO:0000256" key="5">
    <source>
        <dbReference type="HAMAP-Rule" id="MF_00658"/>
    </source>
</evidence>
<dbReference type="InterPro" id="IPR029028">
    <property type="entry name" value="Alpha/beta_knot_MTases"/>
</dbReference>
<dbReference type="PANTHER" id="PTHR33603:SF1">
    <property type="entry name" value="RIBOSOMAL RNA LARGE SUBUNIT METHYLTRANSFERASE H"/>
    <property type="match status" value="1"/>
</dbReference>
<evidence type="ECO:0000256" key="4">
    <source>
        <dbReference type="ARBA" id="ARBA00038303"/>
    </source>
</evidence>
<name>V4Q147_9CAUL</name>
<dbReference type="eggNOG" id="COG1576">
    <property type="taxonomic scope" value="Bacteria"/>
</dbReference>
<comment type="similarity">
    <text evidence="4 5">Belongs to the RNA methyltransferase RlmH family.</text>
</comment>
<dbReference type="PIRSF" id="PIRSF004505">
    <property type="entry name" value="MT_bac"/>
    <property type="match status" value="1"/>
</dbReference>
<comment type="subunit">
    <text evidence="5">Homodimer.</text>
</comment>
<dbReference type="Gene3D" id="3.40.1280.10">
    <property type="match status" value="1"/>
</dbReference>